<feature type="domain" description="ABC transporter" evidence="4">
    <location>
        <begin position="2"/>
        <end position="220"/>
    </location>
</feature>
<dbReference type="InterPro" id="IPR003593">
    <property type="entry name" value="AAA+_ATPase"/>
</dbReference>
<proteinExistence type="predicted"/>
<organism evidence="5 6">
    <name type="scientific">Ruminiclostridium cellobioparum subsp. termitidis CT1112</name>
    <dbReference type="NCBI Taxonomy" id="1195236"/>
    <lineage>
        <taxon>Bacteria</taxon>
        <taxon>Bacillati</taxon>
        <taxon>Bacillota</taxon>
        <taxon>Clostridia</taxon>
        <taxon>Eubacteriales</taxon>
        <taxon>Oscillospiraceae</taxon>
        <taxon>Ruminiclostridium</taxon>
    </lineage>
</organism>
<protein>
    <submittedName>
        <fullName evidence="5">ABC-type nitrate/sulfonate/bicarbonate transport system, ATPase component</fullName>
    </submittedName>
</protein>
<dbReference type="PROSITE" id="PS00211">
    <property type="entry name" value="ABC_TRANSPORTER_1"/>
    <property type="match status" value="1"/>
</dbReference>
<reference evidence="5 6" key="1">
    <citation type="journal article" date="2013" name="Genome Announc.">
        <title>Draft Genome Sequence of the Cellulolytic, Mesophilic, Anaerobic Bacterium Clostridium termitidis Strain CT1112 (DSM 5398).</title>
        <authorList>
            <person name="Lal S."/>
            <person name="Ramachandran U."/>
            <person name="Zhang X."/>
            <person name="Munir R."/>
            <person name="Sparling R."/>
            <person name="Levin D.B."/>
        </authorList>
    </citation>
    <scope>NUCLEOTIDE SEQUENCE [LARGE SCALE GENOMIC DNA]</scope>
    <source>
        <strain evidence="5 6">CT1112</strain>
    </source>
</reference>
<evidence type="ECO:0000256" key="2">
    <source>
        <dbReference type="ARBA" id="ARBA00022741"/>
    </source>
</evidence>
<dbReference type="SUPFAM" id="SSF52540">
    <property type="entry name" value="P-loop containing nucleoside triphosphate hydrolases"/>
    <property type="match status" value="1"/>
</dbReference>
<gene>
    <name evidence="5" type="ORF">CTER_1901</name>
</gene>
<dbReference type="Proteomes" id="UP000014155">
    <property type="component" value="Unassembled WGS sequence"/>
</dbReference>
<dbReference type="PANTHER" id="PTHR42788:SF13">
    <property type="entry name" value="ALIPHATIC SULFONATES IMPORT ATP-BINDING PROTEIN SSUB"/>
    <property type="match status" value="1"/>
</dbReference>
<dbReference type="InterPro" id="IPR027417">
    <property type="entry name" value="P-loop_NTPase"/>
</dbReference>
<dbReference type="InterPro" id="IPR003439">
    <property type="entry name" value="ABC_transporter-like_ATP-bd"/>
</dbReference>
<name>S0FUG8_RUMCE</name>
<keyword evidence="2" id="KW-0547">Nucleotide-binding</keyword>
<comment type="caution">
    <text evidence="5">The sequence shown here is derived from an EMBL/GenBank/DDBJ whole genome shotgun (WGS) entry which is preliminary data.</text>
</comment>
<dbReference type="PROSITE" id="PS50893">
    <property type="entry name" value="ABC_TRANSPORTER_2"/>
    <property type="match status" value="1"/>
</dbReference>
<dbReference type="EMBL" id="AORV01000030">
    <property type="protein sequence ID" value="EMS72178.1"/>
    <property type="molecule type" value="Genomic_DNA"/>
</dbReference>
<dbReference type="InterPro" id="IPR017871">
    <property type="entry name" value="ABC_transporter-like_CS"/>
</dbReference>
<evidence type="ECO:0000313" key="6">
    <source>
        <dbReference type="Proteomes" id="UP000014155"/>
    </source>
</evidence>
<dbReference type="PANTHER" id="PTHR42788">
    <property type="entry name" value="TAURINE IMPORT ATP-BINDING PROTEIN-RELATED"/>
    <property type="match status" value="1"/>
</dbReference>
<dbReference type="RefSeq" id="WP_004625432.1">
    <property type="nucleotide sequence ID" value="NZ_AORV01000030.1"/>
</dbReference>
<evidence type="ECO:0000256" key="3">
    <source>
        <dbReference type="ARBA" id="ARBA00022840"/>
    </source>
</evidence>
<evidence type="ECO:0000256" key="1">
    <source>
        <dbReference type="ARBA" id="ARBA00022448"/>
    </source>
</evidence>
<keyword evidence="6" id="KW-1185">Reference proteome</keyword>
<keyword evidence="1" id="KW-0813">Transport</keyword>
<dbReference type="GO" id="GO:0005524">
    <property type="term" value="F:ATP binding"/>
    <property type="evidence" value="ECO:0007669"/>
    <property type="project" value="UniProtKB-KW"/>
</dbReference>
<dbReference type="AlphaFoldDB" id="S0FUG8"/>
<dbReference type="Pfam" id="PF00005">
    <property type="entry name" value="ABC_tran"/>
    <property type="match status" value="1"/>
</dbReference>
<dbReference type="InterPro" id="IPR050166">
    <property type="entry name" value="ABC_transporter_ATP-bind"/>
</dbReference>
<dbReference type="GO" id="GO:0016887">
    <property type="term" value="F:ATP hydrolysis activity"/>
    <property type="evidence" value="ECO:0007669"/>
    <property type="project" value="InterPro"/>
</dbReference>
<dbReference type="eggNOG" id="COG1116">
    <property type="taxonomic scope" value="Bacteria"/>
</dbReference>
<dbReference type="SMART" id="SM00382">
    <property type="entry name" value="AAA"/>
    <property type="match status" value="1"/>
</dbReference>
<sequence length="235" mass="26638">MENLCKSYRVAEKQLKVLDGLTVEFPEQSITVILGRSGCGKTTLLRVLGGFEEYDSGTLLRPPLHKMGMVFQEPRLMPWLTVWKNVIFGLPKAQVDPDRIRELINTVGLVGFENAYPAQLSGGMQQRAALARALAYDPELILMDEPFAALDHFIREAMQDELLRIFSVHKKSIIFVTHSIDEALLLGQKILVLDQGRVEQEFSLESFDYPRDILSPELIDVKKNIIKIITQRSIT</sequence>
<accession>S0FUG8</accession>
<dbReference type="Gene3D" id="3.40.50.300">
    <property type="entry name" value="P-loop containing nucleotide triphosphate hydrolases"/>
    <property type="match status" value="1"/>
</dbReference>
<keyword evidence="3" id="KW-0067">ATP-binding</keyword>
<evidence type="ECO:0000259" key="4">
    <source>
        <dbReference type="PROSITE" id="PS50893"/>
    </source>
</evidence>
<dbReference type="PATRIC" id="fig|1195236.3.peg.2221"/>
<dbReference type="STRING" id="1195236.CTER_1901"/>
<evidence type="ECO:0000313" key="5">
    <source>
        <dbReference type="EMBL" id="EMS72178.1"/>
    </source>
</evidence>